<dbReference type="GO" id="GO:0034332">
    <property type="term" value="P:adherens junction organization"/>
    <property type="evidence" value="ECO:0007669"/>
    <property type="project" value="TreeGrafter"/>
</dbReference>
<dbReference type="InterPro" id="IPR002126">
    <property type="entry name" value="Cadherin-like_dom"/>
</dbReference>
<feature type="domain" description="Cadherin" evidence="12">
    <location>
        <begin position="257"/>
        <end position="370"/>
    </location>
</feature>
<dbReference type="FunFam" id="2.60.40.60:FF:000098">
    <property type="entry name" value="cadherin-23 isoform X1"/>
    <property type="match status" value="1"/>
</dbReference>
<dbReference type="GO" id="GO:0007043">
    <property type="term" value="P:cell-cell junction assembly"/>
    <property type="evidence" value="ECO:0007669"/>
    <property type="project" value="TreeGrafter"/>
</dbReference>
<evidence type="ECO:0000313" key="14">
    <source>
        <dbReference type="Proteomes" id="UP000034805"/>
    </source>
</evidence>
<feature type="domain" description="Cadherin" evidence="12">
    <location>
        <begin position="26"/>
        <end position="130"/>
    </location>
</feature>
<keyword evidence="8" id="KW-0130">Cell adhesion</keyword>
<dbReference type="PRINTS" id="PR00205">
    <property type="entry name" value="CADHERIN"/>
</dbReference>
<dbReference type="GO" id="GO:0008013">
    <property type="term" value="F:beta-catenin binding"/>
    <property type="evidence" value="ECO:0007669"/>
    <property type="project" value="TreeGrafter"/>
</dbReference>
<keyword evidence="7 11" id="KW-0106">Calcium</keyword>
<feature type="domain" description="Cadherin" evidence="12">
    <location>
        <begin position="481"/>
        <end position="586"/>
    </location>
</feature>
<dbReference type="PANTHER" id="PTHR24027">
    <property type="entry name" value="CADHERIN-23"/>
    <property type="match status" value="1"/>
</dbReference>
<keyword evidence="10" id="KW-0472">Membrane</keyword>
<dbReference type="PROSITE" id="PS50268">
    <property type="entry name" value="CADHERIN_2"/>
    <property type="match status" value="6"/>
</dbReference>
<dbReference type="GO" id="GO:0000902">
    <property type="term" value="P:cell morphogenesis"/>
    <property type="evidence" value="ECO:0007669"/>
    <property type="project" value="TreeGrafter"/>
</dbReference>
<dbReference type="CDD" id="cd11304">
    <property type="entry name" value="Cadherin_repeat"/>
    <property type="match status" value="5"/>
</dbReference>
<reference evidence="13 14" key="1">
    <citation type="submission" date="2015-08" db="EMBL/GenBank/DDBJ databases">
        <title>The genome of the Asian arowana (Scleropages formosus).</title>
        <authorList>
            <person name="Tan M.H."/>
            <person name="Gan H.M."/>
            <person name="Croft L.J."/>
            <person name="Austin C.M."/>
        </authorList>
    </citation>
    <scope>NUCLEOTIDE SEQUENCE [LARGE SCALE GENOMIC DNA]</scope>
    <source>
        <strain evidence="13">Aro1</strain>
    </source>
</reference>
<dbReference type="FunFam" id="2.60.40.60:FF:000094">
    <property type="entry name" value="protocadherin gamma-C4 isoform X2"/>
    <property type="match status" value="1"/>
</dbReference>
<evidence type="ECO:0000256" key="11">
    <source>
        <dbReference type="PROSITE-ProRule" id="PRU00043"/>
    </source>
</evidence>
<keyword evidence="3" id="KW-0597">Phosphoprotein</keyword>
<name>A0A0P7U4W9_SCLFO</name>
<evidence type="ECO:0000256" key="3">
    <source>
        <dbReference type="ARBA" id="ARBA00022553"/>
    </source>
</evidence>
<comment type="caution">
    <text evidence="13">The sequence shown here is derived from an EMBL/GenBank/DDBJ whole genome shotgun (WGS) entry which is preliminary data.</text>
</comment>
<evidence type="ECO:0000256" key="6">
    <source>
        <dbReference type="ARBA" id="ARBA00022737"/>
    </source>
</evidence>
<evidence type="ECO:0000256" key="4">
    <source>
        <dbReference type="ARBA" id="ARBA00022692"/>
    </source>
</evidence>
<keyword evidence="4" id="KW-0812">Transmembrane</keyword>
<dbReference type="Gene3D" id="2.60.40.60">
    <property type="entry name" value="Cadherins"/>
    <property type="match status" value="7"/>
</dbReference>
<feature type="domain" description="Cadherin" evidence="12">
    <location>
        <begin position="131"/>
        <end position="244"/>
    </location>
</feature>
<gene>
    <name evidence="13" type="ORF">Z043_116721</name>
</gene>
<dbReference type="GO" id="GO:0005509">
    <property type="term" value="F:calcium ion binding"/>
    <property type="evidence" value="ECO:0007669"/>
    <property type="project" value="UniProtKB-UniRule"/>
</dbReference>
<dbReference type="InterPro" id="IPR020894">
    <property type="entry name" value="Cadherin_CS"/>
</dbReference>
<dbReference type="AlphaFoldDB" id="A0A0P7U4W9"/>
<dbReference type="InterPro" id="IPR015919">
    <property type="entry name" value="Cadherin-like_sf"/>
</dbReference>
<proteinExistence type="predicted"/>
<evidence type="ECO:0000256" key="7">
    <source>
        <dbReference type="ARBA" id="ARBA00022837"/>
    </source>
</evidence>
<dbReference type="SUPFAM" id="SSF49313">
    <property type="entry name" value="Cadherin-like"/>
    <property type="match status" value="6"/>
</dbReference>
<evidence type="ECO:0000256" key="1">
    <source>
        <dbReference type="ARBA" id="ARBA00004251"/>
    </source>
</evidence>
<accession>A0A0P7U4W9</accession>
<dbReference type="GO" id="GO:0007156">
    <property type="term" value="P:homophilic cell adhesion via plasma membrane adhesion molecules"/>
    <property type="evidence" value="ECO:0007669"/>
    <property type="project" value="InterPro"/>
</dbReference>
<feature type="non-terminal residue" evidence="13">
    <location>
        <position position="751"/>
    </location>
</feature>
<evidence type="ECO:0000256" key="2">
    <source>
        <dbReference type="ARBA" id="ARBA00022475"/>
    </source>
</evidence>
<dbReference type="Pfam" id="PF00028">
    <property type="entry name" value="Cadherin"/>
    <property type="match status" value="4"/>
</dbReference>
<organism evidence="13 14">
    <name type="scientific">Scleropages formosus</name>
    <name type="common">Asian bonytongue</name>
    <name type="synonym">Osteoglossum formosum</name>
    <dbReference type="NCBI Taxonomy" id="113540"/>
    <lineage>
        <taxon>Eukaryota</taxon>
        <taxon>Metazoa</taxon>
        <taxon>Chordata</taxon>
        <taxon>Craniata</taxon>
        <taxon>Vertebrata</taxon>
        <taxon>Euteleostomi</taxon>
        <taxon>Actinopterygii</taxon>
        <taxon>Neopterygii</taxon>
        <taxon>Teleostei</taxon>
        <taxon>Osteoglossocephala</taxon>
        <taxon>Osteoglossomorpha</taxon>
        <taxon>Osteoglossiformes</taxon>
        <taxon>Osteoglossidae</taxon>
        <taxon>Scleropages</taxon>
    </lineage>
</organism>
<evidence type="ECO:0000259" key="12">
    <source>
        <dbReference type="PROSITE" id="PS50268"/>
    </source>
</evidence>
<dbReference type="EMBL" id="JARO02006691">
    <property type="protein sequence ID" value="KPP64895.1"/>
    <property type="molecule type" value="Genomic_DNA"/>
</dbReference>
<dbReference type="InterPro" id="IPR039808">
    <property type="entry name" value="Cadherin"/>
</dbReference>
<evidence type="ECO:0000256" key="8">
    <source>
        <dbReference type="ARBA" id="ARBA00022889"/>
    </source>
</evidence>
<dbReference type="PANTHER" id="PTHR24027:SF411">
    <property type="entry name" value="CADHERIN DOMAIN-CONTAINING PROTEIN"/>
    <property type="match status" value="1"/>
</dbReference>
<sequence length="751" mass="83115">VIQEEDEDDDYIEPLSAALAQRGKNKNTRVNTSLFQVSANDPDIGLAKIVVYKIDNVIPNDGFDLFSISDRTGEVKLTGHLNYTSKSTFYQLKINASDSGGLLDGQNIVQFSSAFASITVIDVPDLDPQFINIPYSATVNENTAVGQTVLKVQAVDPDTGVNATMSYSIQKSTTVPDLFEINENTGDIIVKNIFDREKFLDINAAVTLQVLAQETTHNIYGIFARTSTDIQINIGDINDNKPIFYECNNESCDPALESTNFHGNINEHSSVGEPVNGLNIFAQDLDQGTNAKFTLHLGGPHKDAFSVFPLSATSDTPVQIHVKNPQALDYEEVKTMIVKVVAHDSSNMDCCSTATVIIRINDINDNSPVFQHETYNLEIREHSPKGTIIDTITAKDPDTADVNNITYRLLPQSILKYFDVDPKTGRVIVVDGKLLDREVSYFFSATLQATDNDNNVGRTILVITLLDINDMTPHIPREIYPEFVKEGPFLQWSVLIQATDGDQEDSDNSRIQYRIQRSKFSDNFTIDVNTGLLQNNGPLDREAIDFSFNGAIKLNVNATDMGVPPRSTGVTVIITVEDVNDNTPKFEHSTYKFFVKESDKAAEDGSGYIGDISVDPDVELDFEQGRRSYNLKIEATDLGQKTDLADVEVIVLDVNDERPVLPKGFTLHVPENTTGLGEVVKIEAQDPDTNSSLIYELLSMQANPVLNLNIDNITDLGFDEESSNADKMSPQAPPIILVRHDPVFQWSTREL</sequence>
<dbReference type="FunFam" id="2.60.40.60:FF:000168">
    <property type="entry name" value="Cadherin-related family member 2"/>
    <property type="match status" value="1"/>
</dbReference>
<evidence type="ECO:0000256" key="5">
    <source>
        <dbReference type="ARBA" id="ARBA00022729"/>
    </source>
</evidence>
<dbReference type="PROSITE" id="PS00232">
    <property type="entry name" value="CADHERIN_1"/>
    <property type="match status" value="3"/>
</dbReference>
<dbReference type="GO" id="GO:0044331">
    <property type="term" value="P:cell-cell adhesion mediated by cadherin"/>
    <property type="evidence" value="ECO:0007669"/>
    <property type="project" value="TreeGrafter"/>
</dbReference>
<dbReference type="SMART" id="SM00112">
    <property type="entry name" value="CA"/>
    <property type="match status" value="6"/>
</dbReference>
<dbReference type="GO" id="GO:0045296">
    <property type="term" value="F:cadherin binding"/>
    <property type="evidence" value="ECO:0007669"/>
    <property type="project" value="TreeGrafter"/>
</dbReference>
<dbReference type="GO" id="GO:0016477">
    <property type="term" value="P:cell migration"/>
    <property type="evidence" value="ECO:0007669"/>
    <property type="project" value="TreeGrafter"/>
</dbReference>
<dbReference type="GO" id="GO:0005912">
    <property type="term" value="C:adherens junction"/>
    <property type="evidence" value="ECO:0007669"/>
    <property type="project" value="TreeGrafter"/>
</dbReference>
<keyword evidence="9" id="KW-1133">Transmembrane helix</keyword>
<keyword evidence="2" id="KW-1003">Cell membrane</keyword>
<keyword evidence="5" id="KW-0732">Signal</keyword>
<evidence type="ECO:0000256" key="9">
    <source>
        <dbReference type="ARBA" id="ARBA00022989"/>
    </source>
</evidence>
<keyword evidence="6" id="KW-0677">Repeat</keyword>
<protein>
    <recommendedName>
        <fullName evidence="12">Cadherin domain-containing protein</fullName>
    </recommendedName>
</protein>
<feature type="domain" description="Cadherin" evidence="12">
    <location>
        <begin position="620"/>
        <end position="661"/>
    </location>
</feature>
<evidence type="ECO:0000313" key="13">
    <source>
        <dbReference type="EMBL" id="KPP64895.1"/>
    </source>
</evidence>
<evidence type="ECO:0000256" key="10">
    <source>
        <dbReference type="ARBA" id="ARBA00023136"/>
    </source>
</evidence>
<comment type="subcellular location">
    <subcellularLocation>
        <location evidence="1">Cell membrane</location>
        <topology evidence="1">Single-pass type I membrane protein</topology>
    </subcellularLocation>
</comment>
<feature type="domain" description="Cadherin" evidence="12">
    <location>
        <begin position="371"/>
        <end position="483"/>
    </location>
</feature>
<dbReference type="GO" id="GO:0016342">
    <property type="term" value="C:catenin complex"/>
    <property type="evidence" value="ECO:0007669"/>
    <property type="project" value="TreeGrafter"/>
</dbReference>
<dbReference type="GO" id="GO:0016339">
    <property type="term" value="P:calcium-dependent cell-cell adhesion via plasma membrane cell adhesion molecules"/>
    <property type="evidence" value="ECO:0007669"/>
    <property type="project" value="TreeGrafter"/>
</dbReference>
<feature type="non-terminal residue" evidence="13">
    <location>
        <position position="1"/>
    </location>
</feature>
<dbReference type="Proteomes" id="UP000034805">
    <property type="component" value="Unassembled WGS sequence"/>
</dbReference>